<dbReference type="Pfam" id="PF10387">
    <property type="entry name" value="DUF2442"/>
    <property type="match status" value="1"/>
</dbReference>
<dbReference type="Gene3D" id="3.30.2020.40">
    <property type="entry name" value="Uncharacterised protein PF10387, DUF2442"/>
    <property type="match status" value="1"/>
</dbReference>
<accession>A0A4R6UF98</accession>
<dbReference type="InterPro" id="IPR018841">
    <property type="entry name" value="DUF2442"/>
</dbReference>
<gene>
    <name evidence="2" type="ORF">DFR43_11138</name>
</gene>
<proteinExistence type="predicted"/>
<feature type="region of interest" description="Disordered" evidence="1">
    <location>
        <begin position="122"/>
        <end position="145"/>
    </location>
</feature>
<dbReference type="Proteomes" id="UP000295510">
    <property type="component" value="Unassembled WGS sequence"/>
</dbReference>
<organism evidence="2 3">
    <name type="scientific">Tepidicella xavieri</name>
    <dbReference type="NCBI Taxonomy" id="360241"/>
    <lineage>
        <taxon>Bacteria</taxon>
        <taxon>Pseudomonadati</taxon>
        <taxon>Pseudomonadota</taxon>
        <taxon>Betaproteobacteria</taxon>
        <taxon>Burkholderiales</taxon>
        <taxon>Tepidicella</taxon>
    </lineage>
</organism>
<dbReference type="RefSeq" id="WP_133598161.1">
    <property type="nucleotide sequence ID" value="NZ_SNYL01000011.1"/>
</dbReference>
<keyword evidence="3" id="KW-1185">Reference proteome</keyword>
<protein>
    <submittedName>
        <fullName evidence="2">Uncharacterized protein DUF2442</fullName>
    </submittedName>
</protein>
<dbReference type="EMBL" id="SNYL01000011">
    <property type="protein sequence ID" value="TDQ41784.1"/>
    <property type="molecule type" value="Genomic_DNA"/>
</dbReference>
<dbReference type="AlphaFoldDB" id="A0A4R6UF98"/>
<reference evidence="2 3" key="1">
    <citation type="submission" date="2019-03" db="EMBL/GenBank/DDBJ databases">
        <title>Genomic Encyclopedia of Type Strains, Phase IV (KMG-IV): sequencing the most valuable type-strain genomes for metagenomic binning, comparative biology and taxonomic classification.</title>
        <authorList>
            <person name="Goeker M."/>
        </authorList>
    </citation>
    <scope>NUCLEOTIDE SEQUENCE [LARGE SCALE GENOMIC DNA]</scope>
    <source>
        <strain evidence="2 3">DSM 19605</strain>
    </source>
</reference>
<sequence>MSKPALPDWVRAELERVPEAAARGLAADRPDLRAVAARYDARRKRVVVELANGTWFAFPPALAQGLAGASAADLAVIEISPMGTGLHWPRLDADLTVEGLLAGAFGSRAWMREWAAKAGRVSSPAKASAARANGAKGGRPRKAVA</sequence>
<feature type="compositionally biased region" description="Low complexity" evidence="1">
    <location>
        <begin position="122"/>
        <end position="134"/>
    </location>
</feature>
<name>A0A4R6UF98_9BURK</name>
<evidence type="ECO:0000313" key="3">
    <source>
        <dbReference type="Proteomes" id="UP000295510"/>
    </source>
</evidence>
<evidence type="ECO:0000256" key="1">
    <source>
        <dbReference type="SAM" id="MobiDB-lite"/>
    </source>
</evidence>
<evidence type="ECO:0000313" key="2">
    <source>
        <dbReference type="EMBL" id="TDQ41784.1"/>
    </source>
</evidence>
<comment type="caution">
    <text evidence="2">The sequence shown here is derived from an EMBL/GenBank/DDBJ whole genome shotgun (WGS) entry which is preliminary data.</text>
</comment>
<dbReference type="OrthoDB" id="8563470at2"/>